<protein>
    <recommendedName>
        <fullName evidence="3">HEAT repeat domain-containing protein</fullName>
    </recommendedName>
</protein>
<dbReference type="RefSeq" id="WP_093331151.1">
    <property type="nucleotide sequence ID" value="NZ_AP027363.1"/>
</dbReference>
<dbReference type="OrthoDB" id="7860049at2"/>
<dbReference type="STRING" id="349064.SAMN05660429_02542"/>
<evidence type="ECO:0008006" key="3">
    <source>
        <dbReference type="Google" id="ProtNLM"/>
    </source>
</evidence>
<proteinExistence type="predicted"/>
<dbReference type="Proteomes" id="UP000199308">
    <property type="component" value="Unassembled WGS sequence"/>
</dbReference>
<dbReference type="EMBL" id="FOHK01000013">
    <property type="protein sequence ID" value="SET74100.1"/>
    <property type="molecule type" value="Genomic_DNA"/>
</dbReference>
<dbReference type="AlphaFoldDB" id="A0A1I0GUK6"/>
<name>A0A1I0GUK6_THASX</name>
<evidence type="ECO:0000313" key="2">
    <source>
        <dbReference type="Proteomes" id="UP000199308"/>
    </source>
</evidence>
<reference evidence="1 2" key="1">
    <citation type="submission" date="2016-10" db="EMBL/GenBank/DDBJ databases">
        <authorList>
            <person name="de Groot N.N."/>
        </authorList>
    </citation>
    <scope>NUCLEOTIDE SEQUENCE [LARGE SCALE GENOMIC DNA]</scope>
    <source>
        <strain evidence="1 2">DSM 19706</strain>
    </source>
</reference>
<accession>A0A1I0GUK6</accession>
<organism evidence="1 2">
    <name type="scientific">Thalassotalea agarivorans</name>
    <name type="common">Thalassomonas agarivorans</name>
    <dbReference type="NCBI Taxonomy" id="349064"/>
    <lineage>
        <taxon>Bacteria</taxon>
        <taxon>Pseudomonadati</taxon>
        <taxon>Pseudomonadota</taxon>
        <taxon>Gammaproteobacteria</taxon>
        <taxon>Alteromonadales</taxon>
        <taxon>Colwelliaceae</taxon>
        <taxon>Thalassotalea</taxon>
    </lineage>
</organism>
<sequence length="176" mass="20125">MVSSADLSDAIAVFDIENSQDLAQVFNQLDVAIAEKQLSAYLRQGSNLQAVTWLAKYALSKRLPSDELNESILLALPQLNDWHSQLHILQCFEHLTFIEALDGATHHFIRHCLCSDNKFVRAWAYSAFYYFSLQRQKFRDEVGDFFTLALKDEAPSVKARIRQLQKLALVTKTKMS</sequence>
<gene>
    <name evidence="1" type="ORF">SAMN05660429_02542</name>
</gene>
<evidence type="ECO:0000313" key="1">
    <source>
        <dbReference type="EMBL" id="SET74100.1"/>
    </source>
</evidence>
<keyword evidence="2" id="KW-1185">Reference proteome</keyword>